<proteinExistence type="predicted"/>
<comment type="caution">
    <text evidence="1">The sequence shown here is derived from an EMBL/GenBank/DDBJ whole genome shotgun (WGS) entry which is preliminary data.</text>
</comment>
<keyword evidence="2" id="KW-1185">Reference proteome</keyword>
<evidence type="ECO:0000313" key="2">
    <source>
        <dbReference type="Proteomes" id="UP001231649"/>
    </source>
</evidence>
<name>A0ACC2QAQ0_9NEOP</name>
<accession>A0ACC2QAQ0</accession>
<gene>
    <name evidence="1" type="ORF">PYW08_008879</name>
</gene>
<reference evidence="1" key="1">
    <citation type="submission" date="2023-03" db="EMBL/GenBank/DDBJ databases">
        <title>Chromosome-level genomes of two armyworms, Mythimna separata and Mythimna loreyi, provide insights into the biosynthesis and reception of sex pheromones.</title>
        <authorList>
            <person name="Zhao H."/>
        </authorList>
    </citation>
    <scope>NUCLEOTIDE SEQUENCE</scope>
    <source>
        <strain evidence="1">BeijingLab</strain>
    </source>
</reference>
<evidence type="ECO:0000313" key="1">
    <source>
        <dbReference type="EMBL" id="KAJ8711925.1"/>
    </source>
</evidence>
<protein>
    <submittedName>
        <fullName evidence="1">Uncharacterized protein</fullName>
    </submittedName>
</protein>
<sequence>MENKKKRGSNYTPAEKDMLLELIKKYQNIIENKETNAHITLKKRQAWDTVCQQYNAVAVSGCRTWQQLRHLYENLKQRSKRNIAKANVGLIL</sequence>
<organism evidence="1 2">
    <name type="scientific">Mythimna loreyi</name>
    <dbReference type="NCBI Taxonomy" id="667449"/>
    <lineage>
        <taxon>Eukaryota</taxon>
        <taxon>Metazoa</taxon>
        <taxon>Ecdysozoa</taxon>
        <taxon>Arthropoda</taxon>
        <taxon>Hexapoda</taxon>
        <taxon>Insecta</taxon>
        <taxon>Pterygota</taxon>
        <taxon>Neoptera</taxon>
        <taxon>Endopterygota</taxon>
        <taxon>Lepidoptera</taxon>
        <taxon>Glossata</taxon>
        <taxon>Ditrysia</taxon>
        <taxon>Noctuoidea</taxon>
        <taxon>Noctuidae</taxon>
        <taxon>Noctuinae</taxon>
        <taxon>Hadenini</taxon>
        <taxon>Mythimna</taxon>
    </lineage>
</organism>
<dbReference type="EMBL" id="CM056798">
    <property type="protein sequence ID" value="KAJ8711925.1"/>
    <property type="molecule type" value="Genomic_DNA"/>
</dbReference>
<dbReference type="Proteomes" id="UP001231649">
    <property type="component" value="Chromosome 22"/>
</dbReference>